<dbReference type="PANTHER" id="PTHR22946:SF9">
    <property type="entry name" value="POLYKETIDE TRANSFERASE AF380"/>
    <property type="match status" value="1"/>
</dbReference>
<dbReference type="OrthoDB" id="569821at2"/>
<dbReference type="EMBL" id="QGDD01000011">
    <property type="protein sequence ID" value="PWN01201.1"/>
    <property type="molecule type" value="Genomic_DNA"/>
</dbReference>
<comment type="caution">
    <text evidence="4">The sequence shown here is derived from an EMBL/GenBank/DDBJ whole genome shotgun (WGS) entry which is preliminary data.</text>
</comment>
<sequence>MRRILGTLALALATLLAVAPSHGAPGDPDPKGLLGDTEADLANMRAAYGRILDRGGQLRNPAYLPALVRESSAVTVSQLLAQAATPDRLAVTPALLVPGWNVGNPLRAGWNGTRGRSQPVAFTNRFGALLRGTLYGPLPGAKDPYTGKVLAAPYPGVVITPGSVGGSQGMYQWLAQDLAERGYLVLLYDVQGQGTSETLPHTGDPVFPFCNPFAPVEGDPALGTGQMTPCPGVPFQQLANFTTGTVDALDFFTSRPSAPYANPGVGTTKVDAYNPWWQQWDRSPIEDPQTAGRTTRLAVIGHSMGASAVSYVQAYDDRVATVVALDKLFADAPAPVGQGHVDPVVPALGIQSEYGFTVTPRQLSAGSSLVPAAGLPDPMRERASGFEAWRAEDLDTMVVVPRASTHLEYTDIPLVLPASRYGQALSSVYTQAWLGHYLKGDTSAKALLAERFRYLEPVGRGRWAPITLRRDPLLSARYCSAYHLDVDGQVRTDLDVVDVGC</sequence>
<evidence type="ECO:0000256" key="2">
    <source>
        <dbReference type="ARBA" id="ARBA00022801"/>
    </source>
</evidence>
<dbReference type="GO" id="GO:0052689">
    <property type="term" value="F:carboxylic ester hydrolase activity"/>
    <property type="evidence" value="ECO:0007669"/>
    <property type="project" value="UniProtKB-ARBA"/>
</dbReference>
<evidence type="ECO:0000313" key="5">
    <source>
        <dbReference type="Proteomes" id="UP000245507"/>
    </source>
</evidence>
<accession>A0A316TCH1</accession>
<dbReference type="InterPro" id="IPR029058">
    <property type="entry name" value="AB_hydrolase_fold"/>
</dbReference>
<organism evidence="4 5">
    <name type="scientific">Nocardioides silvaticus</name>
    <dbReference type="NCBI Taxonomy" id="2201891"/>
    <lineage>
        <taxon>Bacteria</taxon>
        <taxon>Bacillati</taxon>
        <taxon>Actinomycetota</taxon>
        <taxon>Actinomycetes</taxon>
        <taxon>Propionibacteriales</taxon>
        <taxon>Nocardioidaceae</taxon>
        <taxon>Nocardioides</taxon>
    </lineage>
</organism>
<keyword evidence="2 4" id="KW-0378">Hydrolase</keyword>
<proteinExistence type="inferred from homology"/>
<dbReference type="InterPro" id="IPR050261">
    <property type="entry name" value="FrsA_esterase"/>
</dbReference>
<dbReference type="Gene3D" id="3.40.50.1820">
    <property type="entry name" value="alpha/beta hydrolase"/>
    <property type="match status" value="1"/>
</dbReference>
<gene>
    <name evidence="4" type="ORF">DJ010_19840</name>
</gene>
<name>A0A316TCH1_9ACTN</name>
<protein>
    <submittedName>
        <fullName evidence="4">Alpha/beta hydrolase</fullName>
    </submittedName>
</protein>
<feature type="chain" id="PRO_5016312703" evidence="3">
    <location>
        <begin position="24"/>
        <end position="501"/>
    </location>
</feature>
<keyword evidence="3" id="KW-0732">Signal</keyword>
<evidence type="ECO:0000313" key="4">
    <source>
        <dbReference type="EMBL" id="PWN01201.1"/>
    </source>
</evidence>
<comment type="similarity">
    <text evidence="1">Belongs to the AB hydrolase superfamily.</text>
</comment>
<evidence type="ECO:0000256" key="1">
    <source>
        <dbReference type="ARBA" id="ARBA00008645"/>
    </source>
</evidence>
<dbReference type="Proteomes" id="UP000245507">
    <property type="component" value="Unassembled WGS sequence"/>
</dbReference>
<dbReference type="PANTHER" id="PTHR22946">
    <property type="entry name" value="DIENELACTONE HYDROLASE DOMAIN-CONTAINING PROTEIN-RELATED"/>
    <property type="match status" value="1"/>
</dbReference>
<keyword evidence="5" id="KW-1185">Reference proteome</keyword>
<dbReference type="SUPFAM" id="SSF53474">
    <property type="entry name" value="alpha/beta-Hydrolases"/>
    <property type="match status" value="1"/>
</dbReference>
<feature type="signal peptide" evidence="3">
    <location>
        <begin position="1"/>
        <end position="23"/>
    </location>
</feature>
<evidence type="ECO:0000256" key="3">
    <source>
        <dbReference type="SAM" id="SignalP"/>
    </source>
</evidence>
<reference evidence="4 5" key="1">
    <citation type="submission" date="2018-05" db="EMBL/GenBank/DDBJ databases">
        <title>Nocardioides silvaticus genome.</title>
        <authorList>
            <person name="Li C."/>
            <person name="Wang G."/>
        </authorList>
    </citation>
    <scope>NUCLEOTIDE SEQUENCE [LARGE SCALE GENOMIC DNA]</scope>
    <source>
        <strain evidence="4 5">CCTCC AB 2018079</strain>
    </source>
</reference>
<dbReference type="AlphaFoldDB" id="A0A316TCH1"/>